<accession>A0A0F9RTS9</accession>
<protein>
    <submittedName>
        <fullName evidence="2">Uncharacterized protein</fullName>
    </submittedName>
</protein>
<reference evidence="2" key="1">
    <citation type="journal article" date="2015" name="Nature">
        <title>Complex archaea that bridge the gap between prokaryotes and eukaryotes.</title>
        <authorList>
            <person name="Spang A."/>
            <person name="Saw J.H."/>
            <person name="Jorgensen S.L."/>
            <person name="Zaremba-Niedzwiedzka K."/>
            <person name="Martijn J."/>
            <person name="Lind A.E."/>
            <person name="van Eijk R."/>
            <person name="Schleper C."/>
            <person name="Guy L."/>
            <person name="Ettema T.J."/>
        </authorList>
    </citation>
    <scope>NUCLEOTIDE SEQUENCE</scope>
</reference>
<evidence type="ECO:0000313" key="2">
    <source>
        <dbReference type="EMBL" id="KKN53292.1"/>
    </source>
</evidence>
<feature type="region of interest" description="Disordered" evidence="1">
    <location>
        <begin position="311"/>
        <end position="335"/>
    </location>
</feature>
<feature type="compositionally biased region" description="Low complexity" evidence="1">
    <location>
        <begin position="311"/>
        <end position="321"/>
    </location>
</feature>
<dbReference type="EMBL" id="LAZR01000978">
    <property type="protein sequence ID" value="KKN53292.1"/>
    <property type="molecule type" value="Genomic_DNA"/>
</dbReference>
<organism evidence="2">
    <name type="scientific">marine sediment metagenome</name>
    <dbReference type="NCBI Taxonomy" id="412755"/>
    <lineage>
        <taxon>unclassified sequences</taxon>
        <taxon>metagenomes</taxon>
        <taxon>ecological metagenomes</taxon>
    </lineage>
</organism>
<dbReference type="AlphaFoldDB" id="A0A0F9RTS9"/>
<feature type="region of interest" description="Disordered" evidence="1">
    <location>
        <begin position="481"/>
        <end position="501"/>
    </location>
</feature>
<gene>
    <name evidence="2" type="ORF">LCGC14_0603920</name>
</gene>
<proteinExistence type="predicted"/>
<comment type="caution">
    <text evidence="2">The sequence shown here is derived from an EMBL/GenBank/DDBJ whole genome shotgun (WGS) entry which is preliminary data.</text>
</comment>
<name>A0A0F9RTS9_9ZZZZ</name>
<feature type="compositionally biased region" description="Low complexity" evidence="1">
    <location>
        <begin position="482"/>
        <end position="501"/>
    </location>
</feature>
<sequence length="597" mass="63718">MAVAFTEWQNRNENRNYPLHDSASKQDVDGDLLPDDFLCDAHIMVPRSAGRYVFVSSAALSPSLVSVTLLATDVDPFDDAPSSSDSGDQVDFVPLATLTLPRPVELYRNYAIEAMYPGVGGWLAFGNGINERSALSLRFDNPAATTLVSRAARWYDDLPVLSMSRLNQLTKLTGLVLLRGEAGLVKVRKALREINGVQREVITIGLDLDAAVDPAAQLHRFTGPCGDRPEEGTCPSQAIATINGVQPDCHGNLRIRVVGLDATIVGIDATGDEGDLVASGHVIDIPISLDDACVTLDLRLAEDLCLSSLSSVSSPSESSPSEEPPESSPSASPDDYCDSFDDESATFAVLIPKGAASRKWDVRDVVHCDYAADTHYTSPRLLSGRGIFTPQVIVHDSLWKSSTAGYTVEGIIRPITERGNGHVIFGYKHIDDFWFAGISLDSIAAASGILYVGRKSAARTTRADNWPNGLDFGYQFTQAGSPDTDFGPPGSTGGTPPSLGPDGLFNTDIRVKVSIEPIAPGSQIRLVQVHFIWDETTMGVPSFEPFASIIFTVSPSDSDLHGYGGLGTVGSETEFDNFGIDCAGGFTVPGQSSGCPL</sequence>
<evidence type="ECO:0000256" key="1">
    <source>
        <dbReference type="SAM" id="MobiDB-lite"/>
    </source>
</evidence>